<name>A0A0X3VPP4_9ACTN</name>
<reference evidence="3" key="1">
    <citation type="submission" date="2015-10" db="EMBL/GenBank/DDBJ databases">
        <authorList>
            <person name="Ju K.-S."/>
            <person name="Doroghazi J.R."/>
            <person name="Metcalf W.W."/>
        </authorList>
    </citation>
    <scope>NUCLEOTIDE SEQUENCE [LARGE SCALE GENOMIC DNA]</scope>
    <source>
        <strain evidence="3">NRRL 3151</strain>
    </source>
</reference>
<protein>
    <submittedName>
        <fullName evidence="2">Uncharacterized protein</fullName>
    </submittedName>
</protein>
<dbReference type="OrthoDB" id="4312493at2"/>
<dbReference type="EMBL" id="LLZG01000002">
    <property type="protein sequence ID" value="KUL46735.1"/>
    <property type="molecule type" value="Genomic_DNA"/>
</dbReference>
<comment type="caution">
    <text evidence="2">The sequence shown here is derived from an EMBL/GenBank/DDBJ whole genome shotgun (WGS) entry which is preliminary data.</text>
</comment>
<organism evidence="2 3">
    <name type="scientific">Streptomyces regalis</name>
    <dbReference type="NCBI Taxonomy" id="68262"/>
    <lineage>
        <taxon>Bacteria</taxon>
        <taxon>Bacillati</taxon>
        <taxon>Actinomycetota</taxon>
        <taxon>Actinomycetes</taxon>
        <taxon>Kitasatosporales</taxon>
        <taxon>Streptomycetaceae</taxon>
        <taxon>Streptomyces</taxon>
    </lineage>
</organism>
<feature type="transmembrane region" description="Helical" evidence="1">
    <location>
        <begin position="12"/>
        <end position="31"/>
    </location>
</feature>
<dbReference type="Proteomes" id="UP000053923">
    <property type="component" value="Unassembled WGS sequence"/>
</dbReference>
<sequence length="71" mass="7904">MKHPPKANEPVDSVLAWFSLALSVMLLIVGVDMYRDGEWSVLAIGAIMVVVSLYQLRRSSAVRRDQGEDES</sequence>
<gene>
    <name evidence="2" type="ORF">ADL12_01500</name>
</gene>
<evidence type="ECO:0000256" key="1">
    <source>
        <dbReference type="SAM" id="Phobius"/>
    </source>
</evidence>
<feature type="transmembrane region" description="Helical" evidence="1">
    <location>
        <begin position="37"/>
        <end position="56"/>
    </location>
</feature>
<accession>A0A0X3VPP4</accession>
<dbReference type="RefSeq" id="WP_062697593.1">
    <property type="nucleotide sequence ID" value="NZ_LLZG01000002.1"/>
</dbReference>
<keyword evidence="1" id="KW-0472">Membrane</keyword>
<keyword evidence="1" id="KW-0812">Transmembrane</keyword>
<dbReference type="AlphaFoldDB" id="A0A0X3VPP4"/>
<evidence type="ECO:0000313" key="3">
    <source>
        <dbReference type="Proteomes" id="UP000053923"/>
    </source>
</evidence>
<keyword evidence="3" id="KW-1185">Reference proteome</keyword>
<evidence type="ECO:0000313" key="2">
    <source>
        <dbReference type="EMBL" id="KUL46735.1"/>
    </source>
</evidence>
<proteinExistence type="predicted"/>
<keyword evidence="1" id="KW-1133">Transmembrane helix</keyword>